<accession>A0A6I6LHF0</accession>
<dbReference type="Proteomes" id="UP000428803">
    <property type="component" value="Chromosome"/>
</dbReference>
<sequence>MTSVSIKIVSLDAQRRAKRRERIRAPFKNNGSAKTLHEARQMLIGSVEPKPRMADFANPLAFGLAREIWFERRLARYHQVIFGDNLVERSGDD</sequence>
<name>A0A6I6LHF0_9SPHN</name>
<dbReference type="KEGG" id="slaa:EUU25_14785"/>
<keyword evidence="2" id="KW-1185">Reference proteome</keyword>
<reference evidence="2" key="1">
    <citation type="submission" date="2019-01" db="EMBL/GenBank/DDBJ databases">
        <title>Sphingorhabdus lacus sp.nov., isolated from an oligotrophic freshwater lake.</title>
        <authorList>
            <person name="Park M."/>
        </authorList>
    </citation>
    <scope>NUCLEOTIDE SEQUENCE [LARGE SCALE GENOMIC DNA]</scope>
    <source>
        <strain evidence="2">IMCC1753</strain>
    </source>
</reference>
<proteinExistence type="predicted"/>
<dbReference type="RefSeq" id="WP_158902280.1">
    <property type="nucleotide sequence ID" value="NZ_CP035733.1"/>
</dbReference>
<evidence type="ECO:0000313" key="1">
    <source>
        <dbReference type="EMBL" id="QGY81773.1"/>
    </source>
</evidence>
<dbReference type="AlphaFoldDB" id="A0A6I6LHF0"/>
<gene>
    <name evidence="1" type="ORF">EUU25_14785</name>
</gene>
<organism evidence="1 2">
    <name type="scientific">Sphingorhabdus lacus</name>
    <dbReference type="NCBI Taxonomy" id="392610"/>
    <lineage>
        <taxon>Bacteria</taxon>
        <taxon>Pseudomonadati</taxon>
        <taxon>Pseudomonadota</taxon>
        <taxon>Alphaproteobacteria</taxon>
        <taxon>Sphingomonadales</taxon>
        <taxon>Sphingomonadaceae</taxon>
        <taxon>Sphingorhabdus</taxon>
    </lineage>
</organism>
<protein>
    <submittedName>
        <fullName evidence="1">Uncharacterized protein</fullName>
    </submittedName>
</protein>
<evidence type="ECO:0000313" key="2">
    <source>
        <dbReference type="Proteomes" id="UP000428803"/>
    </source>
</evidence>
<dbReference type="EMBL" id="CP035733">
    <property type="protein sequence ID" value="QGY81773.1"/>
    <property type="molecule type" value="Genomic_DNA"/>
</dbReference>